<evidence type="ECO:0000313" key="5">
    <source>
        <dbReference type="EMBL" id="SCL31637.1"/>
    </source>
</evidence>
<dbReference type="InterPro" id="IPR006016">
    <property type="entry name" value="UspA"/>
</dbReference>
<dbReference type="AlphaFoldDB" id="A0A1C6SQ80"/>
<dbReference type="PRINTS" id="PR01438">
    <property type="entry name" value="UNVRSLSTRESS"/>
</dbReference>
<organism evidence="5 6">
    <name type="scientific">Micromonospora nigra</name>
    <dbReference type="NCBI Taxonomy" id="145857"/>
    <lineage>
        <taxon>Bacteria</taxon>
        <taxon>Bacillati</taxon>
        <taxon>Actinomycetota</taxon>
        <taxon>Actinomycetes</taxon>
        <taxon>Micromonosporales</taxon>
        <taxon>Micromonosporaceae</taxon>
        <taxon>Micromonospora</taxon>
    </lineage>
</organism>
<evidence type="ECO:0000256" key="2">
    <source>
        <dbReference type="ARBA" id="ARBA00022741"/>
    </source>
</evidence>
<dbReference type="Proteomes" id="UP000199699">
    <property type="component" value="Unassembled WGS sequence"/>
</dbReference>
<feature type="domain" description="UspA" evidence="4">
    <location>
        <begin position="146"/>
        <end position="266"/>
    </location>
</feature>
<dbReference type="PANTHER" id="PTHR46268">
    <property type="entry name" value="STRESS RESPONSE PROTEIN NHAX"/>
    <property type="match status" value="1"/>
</dbReference>
<feature type="domain" description="UspA" evidence="4">
    <location>
        <begin position="9"/>
        <end position="138"/>
    </location>
</feature>
<evidence type="ECO:0000259" key="4">
    <source>
        <dbReference type="Pfam" id="PF00582"/>
    </source>
</evidence>
<comment type="similarity">
    <text evidence="1">Belongs to the universal stress protein A family.</text>
</comment>
<keyword evidence="6" id="KW-1185">Reference proteome</keyword>
<proteinExistence type="inferred from homology"/>
<dbReference type="GO" id="GO:0005524">
    <property type="term" value="F:ATP binding"/>
    <property type="evidence" value="ECO:0007669"/>
    <property type="project" value="UniProtKB-KW"/>
</dbReference>
<reference evidence="5 6" key="1">
    <citation type="submission" date="2016-06" db="EMBL/GenBank/DDBJ databases">
        <authorList>
            <person name="Kjaerup R.B."/>
            <person name="Dalgaard T.S."/>
            <person name="Juul-Madsen H.R."/>
        </authorList>
    </citation>
    <scope>NUCLEOTIDE SEQUENCE [LARGE SCALE GENOMIC DNA]</scope>
    <source>
        <strain evidence="5 6">DSM 43818</strain>
    </source>
</reference>
<dbReference type="SUPFAM" id="SSF52402">
    <property type="entry name" value="Adenine nucleotide alpha hydrolases-like"/>
    <property type="match status" value="2"/>
</dbReference>
<dbReference type="EMBL" id="FMHT01000003">
    <property type="protein sequence ID" value="SCL31637.1"/>
    <property type="molecule type" value="Genomic_DNA"/>
</dbReference>
<evidence type="ECO:0000313" key="6">
    <source>
        <dbReference type="Proteomes" id="UP000199699"/>
    </source>
</evidence>
<name>A0A1C6SQ80_9ACTN</name>
<evidence type="ECO:0000256" key="3">
    <source>
        <dbReference type="ARBA" id="ARBA00022840"/>
    </source>
</evidence>
<dbReference type="PANTHER" id="PTHR46268:SF27">
    <property type="entry name" value="UNIVERSAL STRESS PROTEIN RV2623"/>
    <property type="match status" value="1"/>
</dbReference>
<dbReference type="RefSeq" id="WP_091085903.1">
    <property type="nucleotide sequence ID" value="NZ_FMHT01000003.1"/>
</dbReference>
<dbReference type="STRING" id="145857.GA0070616_4303"/>
<evidence type="ECO:0000256" key="1">
    <source>
        <dbReference type="ARBA" id="ARBA00008791"/>
    </source>
</evidence>
<gene>
    <name evidence="5" type="ORF">GA0070616_4303</name>
</gene>
<accession>A0A1C6SQ80</accession>
<dbReference type="Gene3D" id="3.40.50.620">
    <property type="entry name" value="HUPs"/>
    <property type="match status" value="2"/>
</dbReference>
<dbReference type="OrthoDB" id="3404132at2"/>
<protein>
    <submittedName>
        <fullName evidence="5">Nucleotide-binding universal stress protein, UspA family</fullName>
    </submittedName>
</protein>
<sequence>MAAAADAAVLVGVSSERTFPAVRVAAREAALHQRPLLLLHAFDWDSAFEAPSVVGPRAQAEELVSRAAAVANECEPALPVGAEIVEGSAVTTLVRRSVSAFLVAVGDSGMAGHDHRVFADAPAVQIAARADCPVLVARHEPPPLGPVLVGVDGSHLSRLALRWAFDCASRRRSRLLAVRVVERGETDEQATDRLARIVADCAGRHQDVAVECHAIHGEPGHVLVDQSRSAQVAVVAARGDEPRRGMLGAVAQSLLYHSPAPVMVVRGLVNGAQQPG</sequence>
<keyword evidence="2" id="KW-0547">Nucleotide-binding</keyword>
<dbReference type="InterPro" id="IPR006015">
    <property type="entry name" value="Universal_stress_UspA"/>
</dbReference>
<dbReference type="InterPro" id="IPR014729">
    <property type="entry name" value="Rossmann-like_a/b/a_fold"/>
</dbReference>
<keyword evidence="3" id="KW-0067">ATP-binding</keyword>
<dbReference type="Pfam" id="PF00582">
    <property type="entry name" value="Usp"/>
    <property type="match status" value="2"/>
</dbReference>